<dbReference type="PANTHER" id="PTHR43427">
    <property type="entry name" value="CHLORIDE CHANNEL PROTEIN CLC-E"/>
    <property type="match status" value="1"/>
</dbReference>
<keyword evidence="2" id="KW-0813">Transport</keyword>
<evidence type="ECO:0000256" key="8">
    <source>
        <dbReference type="ARBA" id="ARBA00023214"/>
    </source>
</evidence>
<evidence type="ECO:0000256" key="7">
    <source>
        <dbReference type="ARBA" id="ARBA00023173"/>
    </source>
</evidence>
<feature type="transmembrane region" description="Helical" evidence="10">
    <location>
        <begin position="244"/>
        <end position="263"/>
    </location>
</feature>
<feature type="transmembrane region" description="Helical" evidence="10">
    <location>
        <begin position="124"/>
        <end position="142"/>
    </location>
</feature>
<dbReference type="SUPFAM" id="SSF81340">
    <property type="entry name" value="Clc chloride channel"/>
    <property type="match status" value="1"/>
</dbReference>
<feature type="transmembrane region" description="Helical" evidence="10">
    <location>
        <begin position="74"/>
        <end position="96"/>
    </location>
</feature>
<proteinExistence type="predicted"/>
<dbReference type="InterPro" id="IPR014743">
    <property type="entry name" value="Cl-channel_core"/>
</dbReference>
<sequence>MQNRVVVNFKNVASFLSKWSKQISETFCQLRWKVILAGVFVGAVSGSLVASYRLGIEYGTDFARWMYLQMWHNAWWIVPCVVFAIIAGLIIGWMSIKESMASGSGIPQVVGYVRRGLNMRWNTILPVRFVGGLLGSLFGLSLGREGPSIQIGACGAQMLSRIFRKGKRDDIQEHYIVTAGAAAGLSAAFSAPLSGVMFAMEEVQRGLTSTVLMGAAVASLCADFVSQTCFGLRPVLDFGQIPDLPMGLHIWLIPLGIFAGFVGSLMNRSLLGLQTLYGYLPQWMPVAVACLIAIPVGLFLPEVLGGGSNLVRLSEYGKISIAMLCLLFVAKMLFTSTSFGCGAPGGIFMPILAVGALAGGVAARGITSVSAFGIDAKFVSVFAVCVMAGTLSASVKAPLTSILLTVEMSGTMIHTLPVAASAFIALLISDILKTKPIYGELLERYMQSHGDLVLNHALTLE</sequence>
<keyword evidence="6 10" id="KW-0472">Membrane</keyword>
<keyword evidence="5" id="KW-0406">Ion transport</keyword>
<dbReference type="PRINTS" id="PR00762">
    <property type="entry name" value="CLCHANNEL"/>
</dbReference>
<comment type="caution">
    <text evidence="11">The sequence shown here is derived from an EMBL/GenBank/DDBJ whole genome shotgun (WGS) entry which is preliminary data.</text>
</comment>
<feature type="transmembrane region" description="Helical" evidence="10">
    <location>
        <begin position="378"/>
        <end position="399"/>
    </location>
</feature>
<feature type="transmembrane region" description="Helical" evidence="10">
    <location>
        <begin position="283"/>
        <end position="304"/>
    </location>
</feature>
<evidence type="ECO:0000313" key="12">
    <source>
        <dbReference type="Proteomes" id="UP000070687"/>
    </source>
</evidence>
<evidence type="ECO:0000256" key="3">
    <source>
        <dbReference type="ARBA" id="ARBA00022692"/>
    </source>
</evidence>
<dbReference type="CDD" id="cd01031">
    <property type="entry name" value="EriC"/>
    <property type="match status" value="1"/>
</dbReference>
<evidence type="ECO:0000256" key="10">
    <source>
        <dbReference type="SAM" id="Phobius"/>
    </source>
</evidence>
<feature type="transmembrane region" description="Helical" evidence="10">
    <location>
        <begin position="175"/>
        <end position="199"/>
    </location>
</feature>
<keyword evidence="4 10" id="KW-1133">Transmembrane helix</keyword>
<evidence type="ECO:0000256" key="6">
    <source>
        <dbReference type="ARBA" id="ARBA00023136"/>
    </source>
</evidence>
<keyword evidence="7" id="KW-0869">Chloride channel</keyword>
<dbReference type="eggNOG" id="COG0038">
    <property type="taxonomic scope" value="Bacteria"/>
</dbReference>
<dbReference type="InterPro" id="IPR050368">
    <property type="entry name" value="ClC-type_chloride_channel"/>
</dbReference>
<dbReference type="AlphaFoldDB" id="A0A133P289"/>
<feature type="transmembrane region" description="Helical" evidence="10">
    <location>
        <begin position="411"/>
        <end position="432"/>
    </location>
</feature>
<accession>A0A133P289</accession>
<organism evidence="11 12">
    <name type="scientific">Gardnerella vaginalis</name>
    <dbReference type="NCBI Taxonomy" id="2702"/>
    <lineage>
        <taxon>Bacteria</taxon>
        <taxon>Bacillati</taxon>
        <taxon>Actinomycetota</taxon>
        <taxon>Actinomycetes</taxon>
        <taxon>Bifidobacteriales</taxon>
        <taxon>Bifidobacteriaceae</taxon>
        <taxon>Gardnerella</taxon>
    </lineage>
</organism>
<dbReference type="InterPro" id="IPR001807">
    <property type="entry name" value="ClC"/>
</dbReference>
<evidence type="ECO:0000256" key="5">
    <source>
        <dbReference type="ARBA" id="ARBA00023065"/>
    </source>
</evidence>
<dbReference type="Proteomes" id="UP000070687">
    <property type="component" value="Unassembled WGS sequence"/>
</dbReference>
<keyword evidence="3 10" id="KW-0812">Transmembrane</keyword>
<keyword evidence="8" id="KW-0868">Chloride</keyword>
<protein>
    <submittedName>
        <fullName evidence="11">Chloride transporter, ClC family</fullName>
    </submittedName>
</protein>
<evidence type="ECO:0000256" key="2">
    <source>
        <dbReference type="ARBA" id="ARBA00022448"/>
    </source>
</evidence>
<evidence type="ECO:0000256" key="4">
    <source>
        <dbReference type="ARBA" id="ARBA00022989"/>
    </source>
</evidence>
<feature type="transmembrane region" description="Helical" evidence="10">
    <location>
        <begin position="211"/>
        <end position="232"/>
    </location>
</feature>
<comment type="subcellular location">
    <subcellularLocation>
        <location evidence="1">Membrane</location>
        <topology evidence="1">Multi-pass membrane protein</topology>
    </subcellularLocation>
</comment>
<dbReference type="GO" id="GO:0034707">
    <property type="term" value="C:chloride channel complex"/>
    <property type="evidence" value="ECO:0007669"/>
    <property type="project" value="UniProtKB-KW"/>
</dbReference>
<gene>
    <name evidence="11" type="ORF">HMPREF3208_00231</name>
</gene>
<dbReference type="GO" id="GO:0005254">
    <property type="term" value="F:chloride channel activity"/>
    <property type="evidence" value="ECO:0007669"/>
    <property type="project" value="UniProtKB-KW"/>
</dbReference>
<feature type="transmembrane region" description="Helical" evidence="10">
    <location>
        <begin position="346"/>
        <end position="366"/>
    </location>
</feature>
<evidence type="ECO:0000313" key="11">
    <source>
        <dbReference type="EMBL" id="KXA22679.1"/>
    </source>
</evidence>
<feature type="transmembrane region" description="Helical" evidence="10">
    <location>
        <begin position="34"/>
        <end position="54"/>
    </location>
</feature>
<evidence type="ECO:0000256" key="1">
    <source>
        <dbReference type="ARBA" id="ARBA00004141"/>
    </source>
</evidence>
<dbReference type="EMBL" id="LRQB01000006">
    <property type="protein sequence ID" value="KXA22679.1"/>
    <property type="molecule type" value="Genomic_DNA"/>
</dbReference>
<dbReference type="PATRIC" id="fig|2702.100.peg.216"/>
<name>A0A133P289_GARVA</name>
<reference evidence="11 12" key="1">
    <citation type="submission" date="2016-01" db="EMBL/GenBank/DDBJ databases">
        <authorList>
            <person name="Oliw E.H."/>
        </authorList>
    </citation>
    <scope>NUCLEOTIDE SEQUENCE [LARGE SCALE GENOMIC DNA]</scope>
    <source>
        <strain evidence="11 12">PSS_7772B</strain>
    </source>
</reference>
<dbReference type="Gene3D" id="1.10.3080.10">
    <property type="entry name" value="Clc chloride channel"/>
    <property type="match status" value="1"/>
</dbReference>
<dbReference type="PANTHER" id="PTHR43427:SF6">
    <property type="entry name" value="CHLORIDE CHANNEL PROTEIN CLC-E"/>
    <property type="match status" value="1"/>
</dbReference>
<dbReference type="Pfam" id="PF00654">
    <property type="entry name" value="Voltage_CLC"/>
    <property type="match status" value="1"/>
</dbReference>
<keyword evidence="9" id="KW-0407">Ion channel</keyword>
<evidence type="ECO:0000256" key="9">
    <source>
        <dbReference type="ARBA" id="ARBA00023303"/>
    </source>
</evidence>